<reference evidence="2 3" key="1">
    <citation type="submission" date="2020-08" db="EMBL/GenBank/DDBJ databases">
        <title>Above-ground endophytic microbial communities from plants in different locations in the United States.</title>
        <authorList>
            <person name="Frank C."/>
        </authorList>
    </citation>
    <scope>NUCLEOTIDE SEQUENCE [LARGE SCALE GENOMIC DNA]</scope>
    <source>
        <strain evidence="2 3">WP4_2_2</strain>
    </source>
</reference>
<feature type="compositionally biased region" description="Basic residues" evidence="1">
    <location>
        <begin position="19"/>
        <end position="48"/>
    </location>
</feature>
<name>A0A7W9U387_9BURK</name>
<comment type="caution">
    <text evidence="2">The sequence shown here is derived from an EMBL/GenBank/DDBJ whole genome shotgun (WGS) entry which is preliminary data.</text>
</comment>
<gene>
    <name evidence="2" type="ORF">F4827_004990</name>
</gene>
<protein>
    <submittedName>
        <fullName evidence="2">Uncharacterized protein</fullName>
    </submittedName>
</protein>
<dbReference type="EMBL" id="JACHBW010000015">
    <property type="protein sequence ID" value="MBB6105125.1"/>
    <property type="molecule type" value="Genomic_DNA"/>
</dbReference>
<dbReference type="AlphaFoldDB" id="A0A7W9U387"/>
<accession>A0A7W9U387</accession>
<dbReference type="Proteomes" id="UP000571554">
    <property type="component" value="Unassembled WGS sequence"/>
</dbReference>
<evidence type="ECO:0000313" key="2">
    <source>
        <dbReference type="EMBL" id="MBB6105125.1"/>
    </source>
</evidence>
<organism evidence="2 3">
    <name type="scientific">Paraburkholderia bannensis</name>
    <dbReference type="NCBI Taxonomy" id="765414"/>
    <lineage>
        <taxon>Bacteria</taxon>
        <taxon>Pseudomonadati</taxon>
        <taxon>Pseudomonadota</taxon>
        <taxon>Betaproteobacteria</taxon>
        <taxon>Burkholderiales</taxon>
        <taxon>Burkholderiaceae</taxon>
        <taxon>Paraburkholderia</taxon>
    </lineage>
</organism>
<proteinExistence type="predicted"/>
<feature type="region of interest" description="Disordered" evidence="1">
    <location>
        <begin position="1"/>
        <end position="99"/>
    </location>
</feature>
<feature type="compositionally biased region" description="Polar residues" evidence="1">
    <location>
        <begin position="49"/>
        <end position="69"/>
    </location>
</feature>
<evidence type="ECO:0000256" key="1">
    <source>
        <dbReference type="SAM" id="MobiDB-lite"/>
    </source>
</evidence>
<sequence>MPKNYKKPKNSNPNQNRPKSNKHTSHHPPRGKSVFHKNPPNHHSKKSKTSPAAQKPSQRVKTETPQSPAISAEGTLSPENRIPRRNARDMMPSATSMTP</sequence>
<keyword evidence="3" id="KW-1185">Reference proteome</keyword>
<evidence type="ECO:0000313" key="3">
    <source>
        <dbReference type="Proteomes" id="UP000571554"/>
    </source>
</evidence>